<dbReference type="EMBL" id="ANJA01002890">
    <property type="protein sequence ID" value="ETO67531.1"/>
    <property type="molecule type" value="Genomic_DNA"/>
</dbReference>
<name>A0A080ZLM0_PHYNI</name>
<accession>A0A080ZLM0</accession>
<evidence type="ECO:0000313" key="2">
    <source>
        <dbReference type="Proteomes" id="UP000028582"/>
    </source>
</evidence>
<reference evidence="1 2" key="1">
    <citation type="submission" date="2013-11" db="EMBL/GenBank/DDBJ databases">
        <title>The Genome Sequence of Phytophthora parasitica P1976.</title>
        <authorList>
            <consortium name="The Broad Institute Genomics Platform"/>
            <person name="Russ C."/>
            <person name="Tyler B."/>
            <person name="Panabieres F."/>
            <person name="Shan W."/>
            <person name="Tripathy S."/>
            <person name="Grunwald N."/>
            <person name="Machado M."/>
            <person name="Johnson C.S."/>
            <person name="Walker B."/>
            <person name="Young S."/>
            <person name="Zeng Q."/>
            <person name="Gargeya S."/>
            <person name="Fitzgerald M."/>
            <person name="Haas B."/>
            <person name="Abouelleil A."/>
            <person name="Allen A.W."/>
            <person name="Alvarado L."/>
            <person name="Arachchi H.M."/>
            <person name="Berlin A.M."/>
            <person name="Chapman S.B."/>
            <person name="Gainer-Dewar J."/>
            <person name="Goldberg J."/>
            <person name="Griggs A."/>
            <person name="Gujja S."/>
            <person name="Hansen M."/>
            <person name="Howarth C."/>
            <person name="Imamovic A."/>
            <person name="Ireland A."/>
            <person name="Larimer J."/>
            <person name="McCowan C."/>
            <person name="Murphy C."/>
            <person name="Pearson M."/>
            <person name="Poon T.W."/>
            <person name="Priest M."/>
            <person name="Roberts A."/>
            <person name="Saif S."/>
            <person name="Shea T."/>
            <person name="Sisk P."/>
            <person name="Sykes S."/>
            <person name="Wortman J."/>
            <person name="Nusbaum C."/>
            <person name="Birren B."/>
        </authorList>
    </citation>
    <scope>NUCLEOTIDE SEQUENCE [LARGE SCALE GENOMIC DNA]</scope>
    <source>
        <strain evidence="1 2">P1976</strain>
    </source>
</reference>
<comment type="caution">
    <text evidence="1">The sequence shown here is derived from an EMBL/GenBank/DDBJ whole genome shotgun (WGS) entry which is preliminary data.</text>
</comment>
<protein>
    <submittedName>
        <fullName evidence="1">Uncharacterized protein</fullName>
    </submittedName>
</protein>
<gene>
    <name evidence="1" type="ORF">F444_15607</name>
</gene>
<dbReference type="Proteomes" id="UP000028582">
    <property type="component" value="Unassembled WGS sequence"/>
</dbReference>
<proteinExistence type="predicted"/>
<organism evidence="1 2">
    <name type="scientific">Phytophthora nicotianae P1976</name>
    <dbReference type="NCBI Taxonomy" id="1317066"/>
    <lineage>
        <taxon>Eukaryota</taxon>
        <taxon>Sar</taxon>
        <taxon>Stramenopiles</taxon>
        <taxon>Oomycota</taxon>
        <taxon>Peronosporomycetes</taxon>
        <taxon>Peronosporales</taxon>
        <taxon>Peronosporaceae</taxon>
        <taxon>Phytophthora</taxon>
    </lineage>
</organism>
<sequence>MSAAVPSSMMVHVKTSTTTIAITRVASNTHFC</sequence>
<dbReference type="AlphaFoldDB" id="A0A080ZLM0"/>
<evidence type="ECO:0000313" key="1">
    <source>
        <dbReference type="EMBL" id="ETO67531.1"/>
    </source>
</evidence>